<feature type="domain" description="FAD dependent oxidoreductase" evidence="2">
    <location>
        <begin position="6"/>
        <end position="351"/>
    </location>
</feature>
<dbReference type="InterPro" id="IPR036188">
    <property type="entry name" value="FAD/NAD-bd_sf"/>
</dbReference>
<dbReference type="PANTHER" id="PTHR13847:SF287">
    <property type="entry name" value="FAD-DEPENDENT OXIDOREDUCTASE DOMAIN-CONTAINING PROTEIN 1"/>
    <property type="match status" value="1"/>
</dbReference>
<dbReference type="GO" id="GO:0016491">
    <property type="term" value="F:oxidoreductase activity"/>
    <property type="evidence" value="ECO:0007669"/>
    <property type="project" value="UniProtKB-KW"/>
</dbReference>
<dbReference type="OrthoDB" id="9806257at2"/>
<organism evidence="3 4">
    <name type="scientific">Paracidovorax konjaci</name>
    <dbReference type="NCBI Taxonomy" id="32040"/>
    <lineage>
        <taxon>Bacteria</taxon>
        <taxon>Pseudomonadati</taxon>
        <taxon>Pseudomonadota</taxon>
        <taxon>Betaproteobacteria</taxon>
        <taxon>Burkholderiales</taxon>
        <taxon>Comamonadaceae</taxon>
        <taxon>Paracidovorax</taxon>
    </lineage>
</organism>
<reference evidence="4" key="1">
    <citation type="submission" date="2016-10" db="EMBL/GenBank/DDBJ databases">
        <authorList>
            <person name="Varghese N."/>
            <person name="Submissions S."/>
        </authorList>
    </citation>
    <scope>NUCLEOTIDE SEQUENCE [LARGE SCALE GENOMIC DNA]</scope>
    <source>
        <strain evidence="4">DSM 7481</strain>
    </source>
</reference>
<dbReference type="PANTHER" id="PTHR13847">
    <property type="entry name" value="SARCOSINE DEHYDROGENASE-RELATED"/>
    <property type="match status" value="1"/>
</dbReference>
<sequence>MTESVDFLVIGAGIAGASVAWELAHTPSRPSVLVLERESQPGYHTTGRSAALFMETYGTPQIQALTRASRAFYDQPPAGFADDGPLLSPRGVVYVAGPDQLDLLETAYAEAVARSPNVERVSRERLLEWLPCLRPEAIAAGMSEPGASDIDVHALHQGYLRGMRQRGGQLRPHAEVGAIEREGDGWRVRLASGESISARTVVNAAGAWADTVAAMAGVPASGLEPRRRTAFTFPVPAGMDAARWPAVIGIDESFYFKPDAGQLLGSPANADPTHPHDVVPEELDVATGIWNIEQMTTFEIRRPSHTWAGLRSFVADGDMVIGWDNHAEGFFWLAGQGGYGIQSAAGAALLARGLLLREPMDAALARQGVEAAALSPARLR</sequence>
<dbReference type="STRING" id="32040.SAMN04489710_104397"/>
<dbReference type="Pfam" id="PF01266">
    <property type="entry name" value="DAO"/>
    <property type="match status" value="1"/>
</dbReference>
<dbReference type="EMBL" id="FOMQ01000004">
    <property type="protein sequence ID" value="SFD66918.1"/>
    <property type="molecule type" value="Genomic_DNA"/>
</dbReference>
<dbReference type="Proteomes" id="UP000199517">
    <property type="component" value="Unassembled WGS sequence"/>
</dbReference>
<evidence type="ECO:0000259" key="2">
    <source>
        <dbReference type="Pfam" id="PF01266"/>
    </source>
</evidence>
<dbReference type="InterPro" id="IPR006076">
    <property type="entry name" value="FAD-dep_OxRdtase"/>
</dbReference>
<protein>
    <submittedName>
        <fullName evidence="3">Glycine/D-amino acid oxidase</fullName>
    </submittedName>
</protein>
<keyword evidence="4" id="KW-1185">Reference proteome</keyword>
<dbReference type="Gene3D" id="3.30.9.10">
    <property type="entry name" value="D-Amino Acid Oxidase, subunit A, domain 2"/>
    <property type="match status" value="1"/>
</dbReference>
<gene>
    <name evidence="3" type="ORF">SAMN04489710_104397</name>
</gene>
<evidence type="ECO:0000256" key="1">
    <source>
        <dbReference type="ARBA" id="ARBA00023002"/>
    </source>
</evidence>
<dbReference type="Gene3D" id="3.50.50.60">
    <property type="entry name" value="FAD/NAD(P)-binding domain"/>
    <property type="match status" value="1"/>
</dbReference>
<evidence type="ECO:0000313" key="3">
    <source>
        <dbReference type="EMBL" id="SFD66918.1"/>
    </source>
</evidence>
<dbReference type="GO" id="GO:0005737">
    <property type="term" value="C:cytoplasm"/>
    <property type="evidence" value="ECO:0007669"/>
    <property type="project" value="TreeGrafter"/>
</dbReference>
<dbReference type="AlphaFoldDB" id="A0A1I1UBG8"/>
<proteinExistence type="predicted"/>
<evidence type="ECO:0000313" key="4">
    <source>
        <dbReference type="Proteomes" id="UP000199517"/>
    </source>
</evidence>
<dbReference type="SUPFAM" id="SSF51905">
    <property type="entry name" value="FAD/NAD(P)-binding domain"/>
    <property type="match status" value="1"/>
</dbReference>
<keyword evidence="1" id="KW-0560">Oxidoreductase</keyword>
<name>A0A1I1UBG8_9BURK</name>
<dbReference type="RefSeq" id="WP_092951061.1">
    <property type="nucleotide sequence ID" value="NZ_FOMQ01000004.1"/>
</dbReference>
<accession>A0A1I1UBG8</accession>